<dbReference type="AlphaFoldDB" id="A0A0C2EBG3"/>
<proteinExistence type="predicted"/>
<protein>
    <submittedName>
        <fullName evidence="1">Uncharacterized protein</fullName>
    </submittedName>
</protein>
<evidence type="ECO:0000313" key="2">
    <source>
        <dbReference type="Proteomes" id="UP000031535"/>
    </source>
</evidence>
<dbReference type="EMBL" id="JXDG01000040">
    <property type="protein sequence ID" value="KIH83199.1"/>
    <property type="molecule type" value="Genomic_DNA"/>
</dbReference>
<gene>
    <name evidence="1" type="ORF">UCMB321_3149</name>
</gene>
<dbReference type="PATRIC" id="fig|226910.6.peg.3137"/>
<reference evidence="1 2" key="1">
    <citation type="submission" date="2015-01" db="EMBL/GenBank/DDBJ databases">
        <title>Complete genome of Pseudomonas batumici UCM B-321 producer of the batumin antibiotic with strong antistaphilococcal and potential anticancer activity.</title>
        <authorList>
            <person name="Klochko V.V."/>
            <person name="Zelena L.B."/>
            <person name="Elena K.A."/>
            <person name="Reva O.N."/>
        </authorList>
    </citation>
    <scope>NUCLEOTIDE SEQUENCE [LARGE SCALE GENOMIC DNA]</scope>
    <source>
        <strain evidence="1 2">UCM B-321</strain>
    </source>
</reference>
<accession>A0A0C2EBG3</accession>
<evidence type="ECO:0000313" key="1">
    <source>
        <dbReference type="EMBL" id="KIH83199.1"/>
    </source>
</evidence>
<comment type="caution">
    <text evidence="1">The sequence shown here is derived from an EMBL/GenBank/DDBJ whole genome shotgun (WGS) entry which is preliminary data.</text>
</comment>
<dbReference type="STRING" id="226910.UCMB321_3149"/>
<sequence>MEPLSQFLTVLDYSYRALSVLFLTKAAKVVRRVTVKLYVRGTLTAIEMRYLLAFSSTISRVSVRLLRPPRK</sequence>
<keyword evidence="2" id="KW-1185">Reference proteome</keyword>
<organism evidence="1 2">
    <name type="scientific">Pseudomonas batumici</name>
    <dbReference type="NCBI Taxonomy" id="226910"/>
    <lineage>
        <taxon>Bacteria</taxon>
        <taxon>Pseudomonadati</taxon>
        <taxon>Pseudomonadota</taxon>
        <taxon>Gammaproteobacteria</taxon>
        <taxon>Pseudomonadales</taxon>
        <taxon>Pseudomonadaceae</taxon>
        <taxon>Pseudomonas</taxon>
    </lineage>
</organism>
<dbReference type="Proteomes" id="UP000031535">
    <property type="component" value="Unassembled WGS sequence"/>
</dbReference>
<dbReference type="OrthoDB" id="6935205at2"/>
<name>A0A0C2EBG3_9PSED</name>
<dbReference type="RefSeq" id="WP_040068408.1">
    <property type="nucleotide sequence ID" value="NZ_JXDG01000040.1"/>
</dbReference>